<evidence type="ECO:0000256" key="5">
    <source>
        <dbReference type="SAM" id="Coils"/>
    </source>
</evidence>
<name>A0ABT3KGS9_9GAMM</name>
<dbReference type="PRINTS" id="PR00260">
    <property type="entry name" value="CHEMTRNSDUCR"/>
</dbReference>
<comment type="caution">
    <text evidence="8">The sequence shown here is derived from an EMBL/GenBank/DDBJ whole genome shotgun (WGS) entry which is preliminary data.</text>
</comment>
<dbReference type="InterPro" id="IPR024478">
    <property type="entry name" value="HlyB_4HB_MCP"/>
</dbReference>
<keyword evidence="6" id="KW-1133">Transmembrane helix</keyword>
<evidence type="ECO:0000259" key="7">
    <source>
        <dbReference type="PROSITE" id="PS50111"/>
    </source>
</evidence>
<dbReference type="SMART" id="SM00283">
    <property type="entry name" value="MA"/>
    <property type="match status" value="1"/>
</dbReference>
<dbReference type="Gene3D" id="1.10.287.950">
    <property type="entry name" value="Methyl-accepting chemotaxis protein"/>
    <property type="match status" value="1"/>
</dbReference>
<keyword evidence="6" id="KW-0812">Transmembrane</keyword>
<dbReference type="RefSeq" id="WP_265218992.1">
    <property type="nucleotide sequence ID" value="NZ_JAPEUL010000007.1"/>
</dbReference>
<keyword evidence="6" id="KW-0472">Membrane</keyword>
<dbReference type="EMBL" id="JAPEUL010000007">
    <property type="protein sequence ID" value="MCW4629753.1"/>
    <property type="molecule type" value="Genomic_DNA"/>
</dbReference>
<dbReference type="SUPFAM" id="SSF58104">
    <property type="entry name" value="Methyl-accepting chemotaxis protein (MCP) signaling domain"/>
    <property type="match status" value="1"/>
</dbReference>
<dbReference type="InterPro" id="IPR004089">
    <property type="entry name" value="MCPsignal_dom"/>
</dbReference>
<reference evidence="8" key="1">
    <citation type="submission" date="2022-11" db="EMBL/GenBank/DDBJ databases">
        <title>Marinomonas sp. nov., isolated from marine algae.</title>
        <authorList>
            <person name="Choi D.G."/>
            <person name="Kim J.M."/>
            <person name="Lee J.K."/>
            <person name="Baek J.H."/>
            <person name="Jeon C.O."/>
        </authorList>
    </citation>
    <scope>NUCLEOTIDE SEQUENCE</scope>
    <source>
        <strain evidence="8">KJ51-3</strain>
    </source>
</reference>
<sequence>MNRVSLKTLIVSAFILLLTLMGITNYLGIFSLSGINEKLNNIVDFSARKVTLAEEMRQDLLYISRAEKNIILSNTAEEMDVFAAEAQKKQAELLGYFEEIRFIANDEGKQKLDQFELSWQKYLDINAEIRRLARLNSNVRAEQLSKLDARHQFDLLQTAITDMASDIEMRTKVYIASDKRESDLELQRELLHINIMLLQIQRAEKNLIMSLSEDEMNDYDTEAKQLIEKLNISLKRMDSLIQSDDSQQLTVLRNAVTSYLALHNQVKDISRENGNAKAFALSTTTAREQLEQAEQYLAGIIQINTNNMNQDKEFSDTAYANARLELMSAFGISVILAVLIAWVVIRRVNLVSRITDLIGKGDLTSEFDPKASDSDIYGVLRSMNTSLSQIVGEVSEAASNVAAGSGQLSATGQQIAQGSTEQAASLEEISSSMEEMASNIAHSADNAQQTEQIARKAAVDAEATGKAVNEAVEAMKEIADKIGIIEEISRQTNLLALNAAIEAARAGEHGKGFTVVAAEVRKLAERSQTAAGEIVALAKGSLEVSEQAGTMLAQLLPDIRKTSDLVQEISASAREQDAGAVEVNKALQQLDQVVQQSAAAAEEMASTSEELSAQADQLTETMKFFKLKHVSGKAPKGKLTNHTGEISEINTHVIGSKRDTDSA</sequence>
<evidence type="ECO:0000256" key="6">
    <source>
        <dbReference type="SAM" id="Phobius"/>
    </source>
</evidence>
<feature type="transmembrane region" description="Helical" evidence="6">
    <location>
        <begin position="326"/>
        <end position="345"/>
    </location>
</feature>
<evidence type="ECO:0000256" key="1">
    <source>
        <dbReference type="ARBA" id="ARBA00022500"/>
    </source>
</evidence>
<keyword evidence="9" id="KW-1185">Reference proteome</keyword>
<evidence type="ECO:0000256" key="2">
    <source>
        <dbReference type="ARBA" id="ARBA00023224"/>
    </source>
</evidence>
<evidence type="ECO:0000256" key="4">
    <source>
        <dbReference type="PROSITE-ProRule" id="PRU00284"/>
    </source>
</evidence>
<dbReference type="Proteomes" id="UP001431181">
    <property type="component" value="Unassembled WGS sequence"/>
</dbReference>
<organism evidence="8 9">
    <name type="scientific">Marinomonas rhodophyticola</name>
    <dbReference type="NCBI Taxonomy" id="2992803"/>
    <lineage>
        <taxon>Bacteria</taxon>
        <taxon>Pseudomonadati</taxon>
        <taxon>Pseudomonadota</taxon>
        <taxon>Gammaproteobacteria</taxon>
        <taxon>Oceanospirillales</taxon>
        <taxon>Oceanospirillaceae</taxon>
        <taxon>Marinomonas</taxon>
    </lineage>
</organism>
<dbReference type="PANTHER" id="PTHR43531">
    <property type="entry name" value="PROTEIN ICFG"/>
    <property type="match status" value="1"/>
</dbReference>
<dbReference type="InterPro" id="IPR004090">
    <property type="entry name" value="Chemotax_Me-accpt_rcpt"/>
</dbReference>
<dbReference type="InterPro" id="IPR051310">
    <property type="entry name" value="MCP_chemotaxis"/>
</dbReference>
<keyword evidence="1" id="KW-0145">Chemotaxis</keyword>
<comment type="similarity">
    <text evidence="3">Belongs to the methyl-accepting chemotaxis (MCP) protein family.</text>
</comment>
<gene>
    <name evidence="8" type="ORF">ONZ52_12600</name>
</gene>
<feature type="coiled-coil region" evidence="5">
    <location>
        <begin position="583"/>
        <end position="628"/>
    </location>
</feature>
<keyword evidence="5" id="KW-0175">Coiled coil</keyword>
<protein>
    <submittedName>
        <fullName evidence="8">Methyl-accepting chemotaxis protein</fullName>
    </submittedName>
</protein>
<dbReference type="Pfam" id="PF12729">
    <property type="entry name" value="4HB_MCP_1"/>
    <property type="match status" value="1"/>
</dbReference>
<evidence type="ECO:0000256" key="3">
    <source>
        <dbReference type="ARBA" id="ARBA00029447"/>
    </source>
</evidence>
<dbReference type="Pfam" id="PF00015">
    <property type="entry name" value="MCPsignal"/>
    <property type="match status" value="1"/>
</dbReference>
<keyword evidence="2 4" id="KW-0807">Transducer</keyword>
<dbReference type="PANTHER" id="PTHR43531:SF11">
    <property type="entry name" value="METHYL-ACCEPTING CHEMOTAXIS PROTEIN 3"/>
    <property type="match status" value="1"/>
</dbReference>
<accession>A0ABT3KGS9</accession>
<proteinExistence type="inferred from homology"/>
<evidence type="ECO:0000313" key="9">
    <source>
        <dbReference type="Proteomes" id="UP001431181"/>
    </source>
</evidence>
<dbReference type="PROSITE" id="PS50111">
    <property type="entry name" value="CHEMOTAXIS_TRANSDUC_2"/>
    <property type="match status" value="1"/>
</dbReference>
<feature type="domain" description="Methyl-accepting transducer" evidence="7">
    <location>
        <begin position="397"/>
        <end position="612"/>
    </location>
</feature>
<evidence type="ECO:0000313" key="8">
    <source>
        <dbReference type="EMBL" id="MCW4629753.1"/>
    </source>
</evidence>